<dbReference type="PANTHER" id="PTHR35546">
    <property type="entry name" value="F-BOX PROTEIN INTERACTION DOMAIN PROTEIN-RELATED"/>
    <property type="match status" value="1"/>
</dbReference>
<proteinExistence type="predicted"/>
<feature type="compositionally biased region" description="Basic residues" evidence="1">
    <location>
        <begin position="1"/>
        <end position="13"/>
    </location>
</feature>
<evidence type="ECO:0000313" key="4">
    <source>
        <dbReference type="EMBL" id="KAF7844989.1"/>
    </source>
</evidence>
<dbReference type="EMBL" id="JAAIUW010000001">
    <property type="protein sequence ID" value="KAF7844989.1"/>
    <property type="molecule type" value="Genomic_DNA"/>
</dbReference>
<evidence type="ECO:0000259" key="2">
    <source>
        <dbReference type="Pfam" id="PF00646"/>
    </source>
</evidence>
<dbReference type="PANTHER" id="PTHR35546:SF25">
    <property type="entry name" value="F-BOX DOMAIN-CONTAINING PROTEIN"/>
    <property type="match status" value="1"/>
</dbReference>
<accession>A0A834XGT0</accession>
<dbReference type="InterPro" id="IPR001810">
    <property type="entry name" value="F-box_dom"/>
</dbReference>
<organism evidence="4 5">
    <name type="scientific">Senna tora</name>
    <dbReference type="NCBI Taxonomy" id="362788"/>
    <lineage>
        <taxon>Eukaryota</taxon>
        <taxon>Viridiplantae</taxon>
        <taxon>Streptophyta</taxon>
        <taxon>Embryophyta</taxon>
        <taxon>Tracheophyta</taxon>
        <taxon>Spermatophyta</taxon>
        <taxon>Magnoliopsida</taxon>
        <taxon>eudicotyledons</taxon>
        <taxon>Gunneridae</taxon>
        <taxon>Pentapetalae</taxon>
        <taxon>rosids</taxon>
        <taxon>fabids</taxon>
        <taxon>Fabales</taxon>
        <taxon>Fabaceae</taxon>
        <taxon>Caesalpinioideae</taxon>
        <taxon>Cassia clade</taxon>
        <taxon>Senna</taxon>
    </lineage>
</organism>
<feature type="domain" description="F-box protein At3g26010-like beta-propeller" evidence="3">
    <location>
        <begin position="115"/>
        <end position="305"/>
    </location>
</feature>
<comment type="caution">
    <text evidence="4">The sequence shown here is derived from an EMBL/GenBank/DDBJ whole genome shotgun (WGS) entry which is preliminary data.</text>
</comment>
<evidence type="ECO:0000259" key="3">
    <source>
        <dbReference type="Pfam" id="PF24750"/>
    </source>
</evidence>
<dbReference type="InterPro" id="IPR056592">
    <property type="entry name" value="Beta-prop_At3g26010-like"/>
</dbReference>
<dbReference type="OrthoDB" id="605328at2759"/>
<dbReference type="SUPFAM" id="SSF81383">
    <property type="entry name" value="F-box domain"/>
    <property type="match status" value="1"/>
</dbReference>
<dbReference type="InterPro" id="IPR036047">
    <property type="entry name" value="F-box-like_dom_sf"/>
</dbReference>
<evidence type="ECO:0000313" key="5">
    <source>
        <dbReference type="Proteomes" id="UP000634136"/>
    </source>
</evidence>
<gene>
    <name evidence="4" type="ORF">G2W53_001894</name>
</gene>
<dbReference type="AlphaFoldDB" id="A0A834XGT0"/>
<dbReference type="Pfam" id="PF24750">
    <property type="entry name" value="b-prop_At3g26010-like"/>
    <property type="match status" value="1"/>
</dbReference>
<dbReference type="Gene3D" id="1.20.1280.50">
    <property type="match status" value="1"/>
</dbReference>
<feature type="domain" description="F-box" evidence="2">
    <location>
        <begin position="26"/>
        <end position="60"/>
    </location>
</feature>
<evidence type="ECO:0000256" key="1">
    <source>
        <dbReference type="SAM" id="MobiDB-lite"/>
    </source>
</evidence>
<protein>
    <submittedName>
        <fullName evidence="4">F-box protein</fullName>
    </submittedName>
</protein>
<keyword evidence="5" id="KW-1185">Reference proteome</keyword>
<dbReference type="Proteomes" id="UP000634136">
    <property type="component" value="Unassembled WGS sequence"/>
</dbReference>
<feature type="region of interest" description="Disordered" evidence="1">
    <location>
        <begin position="1"/>
        <end position="20"/>
    </location>
</feature>
<dbReference type="Pfam" id="PF00646">
    <property type="entry name" value="F-box"/>
    <property type="match status" value="1"/>
</dbReference>
<reference evidence="4" key="1">
    <citation type="submission" date="2020-09" db="EMBL/GenBank/DDBJ databases">
        <title>Genome-Enabled Discovery of Anthraquinone Biosynthesis in Senna tora.</title>
        <authorList>
            <person name="Kang S.-H."/>
            <person name="Pandey R.P."/>
            <person name="Lee C.-M."/>
            <person name="Sim J.-S."/>
            <person name="Jeong J.-T."/>
            <person name="Choi B.-S."/>
            <person name="Jung M."/>
            <person name="Ginzburg D."/>
            <person name="Zhao K."/>
            <person name="Won S.Y."/>
            <person name="Oh T.-J."/>
            <person name="Yu Y."/>
            <person name="Kim N.-H."/>
            <person name="Lee O.R."/>
            <person name="Lee T.-H."/>
            <person name="Bashyal P."/>
            <person name="Kim T.-S."/>
            <person name="Lee W.-H."/>
            <person name="Kawkins C."/>
            <person name="Kim C.-K."/>
            <person name="Kim J.S."/>
            <person name="Ahn B.O."/>
            <person name="Rhee S.Y."/>
            <person name="Sohng J.K."/>
        </authorList>
    </citation>
    <scope>NUCLEOTIDE SEQUENCE</scope>
    <source>
        <tissue evidence="4">Leaf</tissue>
    </source>
</reference>
<sequence length="437" mass="50887">MMAFRKKSTKKKTTIGSSSSHDDDFFQNLSEEVKIEVLRRLSIKELSIAMCVSKPWRQLIILNFLPYIARILNFNYTGKFLLGNLQSSGLSMVNNETERRHSLIGPYEYVKFCSTIMQSKATSQKLLDLCNGLLLFCQRQGDKLYYYYVINPITKQCIMVTKPSPRTARFMCACLAYDPMESSYLRIVQFQGCRRLNIFSSETGDWMALNLRSHLPEEVKRAVWDKNLIYNQGGIYRLSSPSGHVVKFQIDDDNDKHYHHRHVVAIKFPSTHLPSDLHTIYVRNKKVVFASMAQTFLVLWELEEQYDGDVRVGECRFNWNMLYRFERNMTISRGINDVASGDAHLVAVQPYFKMAYYTGKPYVVLYEYSEDRREYREVGVVSESATTFPIVECTVPFTCSLDTMTKDTFKRLPIKKSRLIINNPYYFQEKELAFGLI</sequence>
<dbReference type="InterPro" id="IPR055290">
    <property type="entry name" value="At3g26010-like"/>
</dbReference>
<name>A0A834XGT0_9FABA</name>